<reference evidence="1" key="1">
    <citation type="submission" date="2023-06" db="EMBL/GenBank/DDBJ databases">
        <authorList>
            <consortium name="Lawrence Berkeley National Laboratory"/>
            <person name="Ahrendt S."/>
            <person name="Sahu N."/>
            <person name="Indic B."/>
            <person name="Wong-Bajracharya J."/>
            <person name="Merenyi Z."/>
            <person name="Ke H.-M."/>
            <person name="Monk M."/>
            <person name="Kocsube S."/>
            <person name="Drula E."/>
            <person name="Lipzen A."/>
            <person name="Balint B."/>
            <person name="Henrissat B."/>
            <person name="Andreopoulos B."/>
            <person name="Martin F.M."/>
            <person name="Harder C.B."/>
            <person name="Rigling D."/>
            <person name="Ford K.L."/>
            <person name="Foster G.D."/>
            <person name="Pangilinan J."/>
            <person name="Papanicolaou A."/>
            <person name="Barry K."/>
            <person name="LaButti K."/>
            <person name="Viragh M."/>
            <person name="Koriabine M."/>
            <person name="Yan M."/>
            <person name="Riley R."/>
            <person name="Champramary S."/>
            <person name="Plett K.L."/>
            <person name="Tsai I.J."/>
            <person name="Slot J."/>
            <person name="Sipos G."/>
            <person name="Plett J."/>
            <person name="Nagy L.G."/>
            <person name="Grigoriev I.V."/>
        </authorList>
    </citation>
    <scope>NUCLEOTIDE SEQUENCE</scope>
    <source>
        <strain evidence="1">CCBAS 213</strain>
    </source>
</reference>
<keyword evidence="2" id="KW-1185">Reference proteome</keyword>
<dbReference type="InterPro" id="IPR012337">
    <property type="entry name" value="RNaseH-like_sf"/>
</dbReference>
<name>A0AA39JEX4_ARMTA</name>
<evidence type="ECO:0000313" key="2">
    <source>
        <dbReference type="Proteomes" id="UP001175211"/>
    </source>
</evidence>
<accession>A0AA39JEX4</accession>
<gene>
    <name evidence="1" type="ORF">EV420DRAFT_1650094</name>
</gene>
<comment type="caution">
    <text evidence="1">The sequence shown here is derived from an EMBL/GenBank/DDBJ whole genome shotgun (WGS) entry which is preliminary data.</text>
</comment>
<evidence type="ECO:0000313" key="1">
    <source>
        <dbReference type="EMBL" id="KAK0441487.1"/>
    </source>
</evidence>
<protein>
    <submittedName>
        <fullName evidence="1">Uncharacterized protein</fullName>
    </submittedName>
</protein>
<dbReference type="Proteomes" id="UP001175211">
    <property type="component" value="Unassembled WGS sequence"/>
</dbReference>
<proteinExistence type="predicted"/>
<dbReference type="GeneID" id="85361958"/>
<organism evidence="1 2">
    <name type="scientific">Armillaria tabescens</name>
    <name type="common">Ringless honey mushroom</name>
    <name type="synonym">Agaricus tabescens</name>
    <dbReference type="NCBI Taxonomy" id="1929756"/>
    <lineage>
        <taxon>Eukaryota</taxon>
        <taxon>Fungi</taxon>
        <taxon>Dikarya</taxon>
        <taxon>Basidiomycota</taxon>
        <taxon>Agaricomycotina</taxon>
        <taxon>Agaricomycetes</taxon>
        <taxon>Agaricomycetidae</taxon>
        <taxon>Agaricales</taxon>
        <taxon>Marasmiineae</taxon>
        <taxon>Physalacriaceae</taxon>
        <taxon>Desarmillaria</taxon>
    </lineage>
</organism>
<dbReference type="RefSeq" id="XP_060323992.1">
    <property type="nucleotide sequence ID" value="XM_060478410.1"/>
</dbReference>
<sequence>MGVNLAEMISKSLREFEVTDKLLSLPGDNASNNVTMAHSLKGARKLLSGHITGPMTHIFCAGHIFDLANKAIFCYFVKKAKVSNWSFLQDDDDDWLEDDDDDKLDVEEQELFDELHMLDAFCDLRQWNKIPKKAVLKFRLDDLEWQFLEELKPILMILAAGTISLSRSGVALIHEVIPMFDGMIDQLDKIIVDVKLLPGVQAAAVQACQVLCKYYSKTDETYMYHMAMSKSLSAMLMAVNNALPSYASIL</sequence>
<dbReference type="SUPFAM" id="SSF53098">
    <property type="entry name" value="Ribonuclease H-like"/>
    <property type="match status" value="1"/>
</dbReference>
<dbReference type="EMBL" id="JAUEPS010000070">
    <property type="protein sequence ID" value="KAK0441487.1"/>
    <property type="molecule type" value="Genomic_DNA"/>
</dbReference>
<dbReference type="AlphaFoldDB" id="A0AA39JEX4"/>